<feature type="transmembrane region" description="Helical" evidence="2">
    <location>
        <begin position="65"/>
        <end position="86"/>
    </location>
</feature>
<feature type="region of interest" description="Disordered" evidence="1">
    <location>
        <begin position="33"/>
        <end position="53"/>
    </location>
</feature>
<evidence type="ECO:0000256" key="1">
    <source>
        <dbReference type="SAM" id="MobiDB-lite"/>
    </source>
</evidence>
<dbReference type="AlphaFoldDB" id="A0A2P6NSG1"/>
<gene>
    <name evidence="3" type="ORF">PROFUN_05025</name>
</gene>
<evidence type="ECO:0000313" key="4">
    <source>
        <dbReference type="Proteomes" id="UP000241769"/>
    </source>
</evidence>
<accession>A0A2P6NSG1</accession>
<keyword evidence="2" id="KW-1133">Transmembrane helix</keyword>
<feature type="compositionally biased region" description="Polar residues" evidence="1">
    <location>
        <begin position="43"/>
        <end position="53"/>
    </location>
</feature>
<dbReference type="Proteomes" id="UP000241769">
    <property type="component" value="Unassembled WGS sequence"/>
</dbReference>
<protein>
    <submittedName>
        <fullName evidence="3">Uncharacterized protein</fullName>
    </submittedName>
</protein>
<dbReference type="EMBL" id="MDYQ01000026">
    <property type="protein sequence ID" value="PRP86808.1"/>
    <property type="molecule type" value="Genomic_DNA"/>
</dbReference>
<keyword evidence="2" id="KW-0812">Transmembrane</keyword>
<evidence type="ECO:0000256" key="2">
    <source>
        <dbReference type="SAM" id="Phobius"/>
    </source>
</evidence>
<dbReference type="InParanoid" id="A0A2P6NSG1"/>
<comment type="caution">
    <text evidence="3">The sequence shown here is derived from an EMBL/GenBank/DDBJ whole genome shotgun (WGS) entry which is preliminary data.</text>
</comment>
<reference evidence="3 4" key="1">
    <citation type="journal article" date="2018" name="Genome Biol. Evol.">
        <title>Multiple Roots of Fruiting Body Formation in Amoebozoa.</title>
        <authorList>
            <person name="Hillmann F."/>
            <person name="Forbes G."/>
            <person name="Novohradska S."/>
            <person name="Ferling I."/>
            <person name="Riege K."/>
            <person name="Groth M."/>
            <person name="Westermann M."/>
            <person name="Marz M."/>
            <person name="Spaller T."/>
            <person name="Winckler T."/>
            <person name="Schaap P."/>
            <person name="Glockner G."/>
        </authorList>
    </citation>
    <scope>NUCLEOTIDE SEQUENCE [LARGE SCALE GENOMIC DNA]</scope>
    <source>
        <strain evidence="3 4">Jena</strain>
    </source>
</reference>
<proteinExistence type="predicted"/>
<name>A0A2P6NSG1_9EUKA</name>
<evidence type="ECO:0000313" key="3">
    <source>
        <dbReference type="EMBL" id="PRP86808.1"/>
    </source>
</evidence>
<keyword evidence="2" id="KW-0472">Membrane</keyword>
<keyword evidence="4" id="KW-1185">Reference proteome</keyword>
<sequence length="247" mass="26829">MATVQWTMTRMEGQAESKEAVIACWIQVPKTRKASDPNAKASDPNSKSSPALSLQRNTVSNMKRFFILLLALTFVEADAVVATYYASDCKTPMYATAAALDVCIPNAIVTGNSKSTGASKSTATQSFTYFDVNCTQQMRVESFTPMTCTSQNSVTTSIRGSFHVAPQQVKDSFDKVFLGQDCNGAPSYTKVYYGEVHNIPSCYTGSSGYLTETSMYYLSFQIFPGSDASVHTVSVMLVATLLSLVVF</sequence>
<organism evidence="3 4">
    <name type="scientific">Planoprotostelium fungivorum</name>
    <dbReference type="NCBI Taxonomy" id="1890364"/>
    <lineage>
        <taxon>Eukaryota</taxon>
        <taxon>Amoebozoa</taxon>
        <taxon>Evosea</taxon>
        <taxon>Variosea</taxon>
        <taxon>Cavosteliida</taxon>
        <taxon>Cavosteliaceae</taxon>
        <taxon>Planoprotostelium</taxon>
    </lineage>
</organism>